<feature type="region of interest" description="Disordered" evidence="1">
    <location>
        <begin position="243"/>
        <end position="264"/>
    </location>
</feature>
<accession>T1DI90</accession>
<proteinExistence type="evidence at transcript level"/>
<evidence type="ECO:0000256" key="1">
    <source>
        <dbReference type="SAM" id="MobiDB-lite"/>
    </source>
</evidence>
<dbReference type="EMBL" id="GAMD01002001">
    <property type="protein sequence ID" value="JAA99589.1"/>
    <property type="molecule type" value="mRNA"/>
</dbReference>
<organism evidence="2">
    <name type="scientific">Anopheles aquasalis</name>
    <name type="common">Malaria mosquito</name>
    <dbReference type="NCBI Taxonomy" id="42839"/>
    <lineage>
        <taxon>Eukaryota</taxon>
        <taxon>Metazoa</taxon>
        <taxon>Ecdysozoa</taxon>
        <taxon>Arthropoda</taxon>
        <taxon>Hexapoda</taxon>
        <taxon>Insecta</taxon>
        <taxon>Pterygota</taxon>
        <taxon>Neoptera</taxon>
        <taxon>Endopterygota</taxon>
        <taxon>Diptera</taxon>
        <taxon>Nematocera</taxon>
        <taxon>Culicoidea</taxon>
        <taxon>Culicidae</taxon>
        <taxon>Anophelinae</taxon>
        <taxon>Anopheles</taxon>
    </lineage>
</organism>
<reference evidence="2" key="1">
    <citation type="submission" date="2013-07" db="EMBL/GenBank/DDBJ databases">
        <title>Transcriptome sequencing and developmental regulation of gene expression in Anopheles aquasalis.</title>
        <authorList>
            <consortium name="Brazilian Malaria Network (MCT/CNPq/MS/SCTIE/DECIT/PRONEX 555648/2009-5) and Research Network on Bioactive Molecules from Arthropod Vectors (NAP-MOBIARVE"/>
            <consortium name="University of Sao Paulo)"/>
            <person name="Marinotti O."/>
            <person name="Ribeiro J.M.C."/>
            <person name="Costa-da-Silva A.L."/>
            <person name="Silva M.C.P."/>
            <person name="Lopes A.R."/>
            <person name="Barros M.S."/>
            <person name="Sa-Nunes A."/>
            <person name="Konjin B.B."/>
            <person name="Carvalho E."/>
            <person name="Suesdek L."/>
            <person name="Silva-Neto M.A.C."/>
            <person name="Capurro M.L."/>
        </authorList>
    </citation>
    <scope>NUCLEOTIDE SEQUENCE</scope>
    <source>
        <tissue evidence="2">Whole body</tissue>
    </source>
</reference>
<protein>
    <submittedName>
        <fullName evidence="2">Putative secreted protein</fullName>
    </submittedName>
</protein>
<feature type="non-terminal residue" evidence="2">
    <location>
        <position position="1"/>
    </location>
</feature>
<dbReference type="AlphaFoldDB" id="T1DI90"/>
<feature type="non-terminal residue" evidence="2">
    <location>
        <position position="358"/>
    </location>
</feature>
<name>T1DI90_ANOAQ</name>
<sequence>RKKIIIKVWGRSAAAMLPVCPSAAAATRTLFAACAVFSGLVRLFRILRFLLGLAATKDLGQAIPDTTEQQRAAQVLERHERIVNAEQDRGKLEVDEEDDDAKVDQSVRGRDQVRLLVQHEDDRSDQRRLGVEAWLQELHGRRCPDATNQPLDQLRESGAIALERADDDHNDEGVRVEFCCMRDTVVYLLCPVDLLHCARDQLDGQKFGHLVADVEGSVEHDVPAGGCHQQLWRVLERRQNRLTEQPVSDHAARKHDQHRRQPAGERVFARERVRTGTEIFLDRQRAQQAVRDVKVREHLQLDHLVGDVQERFRIHGDGLMDGPCGASKPQYTSPRERERERVRGRIKESWGTVVAWKT</sequence>
<feature type="compositionally biased region" description="Basic residues" evidence="1">
    <location>
        <begin position="252"/>
        <end position="261"/>
    </location>
</feature>
<evidence type="ECO:0000313" key="2">
    <source>
        <dbReference type="EMBL" id="JAA99589.1"/>
    </source>
</evidence>